<sequence length="353" mass="40480">MAASAHDVEIEEIPEDIPSTTVHLDESESNDEKDFRQPPNATAFMSFNCDHCSNTYRHKSSLYRHIKTDHAKENFQSGTIKCTEGCSEKFRTSDDLIKHLCIKHNKSINIIHKSFSTLHEFIKWKESFEENARSSYVLHCAPKCHSDSSYISYCNRSGKYASKGKGVRELKMQGSSKIGTHCPAYIRAKKDEDGQLEVKLCNYHIHELQLHKVQLPLSLSTRKKVAAKLADGVTVSNIFDSIREQSLDGVLHRKHLLCRQDIHNIKHQYNIEGVQLHSDDHTSVSLLVKNMMESMDNPVFIYKKQGQKQSPDINDLADEDFVVGIQTCFQRDMMIKFQFVWTALMVLMFIISI</sequence>
<keyword evidence="1" id="KW-0863">Zinc-finger</keyword>
<dbReference type="PROSITE" id="PS50157">
    <property type="entry name" value="ZINC_FINGER_C2H2_2"/>
    <property type="match status" value="1"/>
</dbReference>
<feature type="region of interest" description="Disordered" evidence="2">
    <location>
        <begin position="1"/>
        <end position="36"/>
    </location>
</feature>
<dbReference type="OrthoDB" id="1902038at2759"/>
<protein>
    <recommendedName>
        <fullName evidence="3">C2H2-type domain-containing protein</fullName>
    </recommendedName>
</protein>
<feature type="compositionally biased region" description="Basic and acidic residues" evidence="2">
    <location>
        <begin position="23"/>
        <end position="36"/>
    </location>
</feature>
<dbReference type="AlphaFoldDB" id="A0A1X7VUM5"/>
<name>A0A1X7VUM5_AMPQE</name>
<dbReference type="GO" id="GO:0008270">
    <property type="term" value="F:zinc ion binding"/>
    <property type="evidence" value="ECO:0007669"/>
    <property type="project" value="UniProtKB-KW"/>
</dbReference>
<dbReference type="EnsemblMetazoa" id="Aqu2.1.43103_001">
    <property type="protein sequence ID" value="Aqu2.1.43103_001"/>
    <property type="gene ID" value="Aqu2.1.43103"/>
</dbReference>
<dbReference type="SUPFAM" id="SSF57667">
    <property type="entry name" value="beta-beta-alpha zinc fingers"/>
    <property type="match status" value="1"/>
</dbReference>
<keyword evidence="1" id="KW-0479">Metal-binding</keyword>
<dbReference type="InterPro" id="IPR013087">
    <property type="entry name" value="Znf_C2H2_type"/>
</dbReference>
<organism evidence="4">
    <name type="scientific">Amphimedon queenslandica</name>
    <name type="common">Sponge</name>
    <dbReference type="NCBI Taxonomy" id="400682"/>
    <lineage>
        <taxon>Eukaryota</taxon>
        <taxon>Metazoa</taxon>
        <taxon>Porifera</taxon>
        <taxon>Demospongiae</taxon>
        <taxon>Heteroscleromorpha</taxon>
        <taxon>Haplosclerida</taxon>
        <taxon>Niphatidae</taxon>
        <taxon>Amphimedon</taxon>
    </lineage>
</organism>
<feature type="domain" description="C2H2-type" evidence="3">
    <location>
        <begin position="47"/>
        <end position="75"/>
    </location>
</feature>
<reference evidence="4" key="1">
    <citation type="submission" date="2017-05" db="UniProtKB">
        <authorList>
            <consortium name="EnsemblMetazoa"/>
        </authorList>
    </citation>
    <scope>IDENTIFICATION</scope>
</reference>
<dbReference type="InParanoid" id="A0A1X7VUM5"/>
<dbReference type="SMART" id="SM00355">
    <property type="entry name" value="ZnF_C2H2"/>
    <property type="match status" value="2"/>
</dbReference>
<dbReference type="InterPro" id="IPR036236">
    <property type="entry name" value="Znf_C2H2_sf"/>
</dbReference>
<evidence type="ECO:0000313" key="4">
    <source>
        <dbReference type="EnsemblMetazoa" id="Aqu2.1.43103_001"/>
    </source>
</evidence>
<dbReference type="PROSITE" id="PS00028">
    <property type="entry name" value="ZINC_FINGER_C2H2_1"/>
    <property type="match status" value="2"/>
</dbReference>
<keyword evidence="1" id="KW-0862">Zinc</keyword>
<dbReference type="OMA" id="DNDMEFE"/>
<dbReference type="Gene3D" id="3.30.160.60">
    <property type="entry name" value="Classic Zinc Finger"/>
    <property type="match status" value="1"/>
</dbReference>
<evidence type="ECO:0000256" key="2">
    <source>
        <dbReference type="SAM" id="MobiDB-lite"/>
    </source>
</evidence>
<accession>A0A1X7VUM5</accession>
<evidence type="ECO:0000256" key="1">
    <source>
        <dbReference type="PROSITE-ProRule" id="PRU00042"/>
    </source>
</evidence>
<proteinExistence type="predicted"/>
<evidence type="ECO:0000259" key="3">
    <source>
        <dbReference type="PROSITE" id="PS50157"/>
    </source>
</evidence>
<dbReference type="InterPro" id="IPR052797">
    <property type="entry name" value="RegFact_GeneExpr_CellDeath"/>
</dbReference>
<dbReference type="PANTHER" id="PTHR33936:SF24">
    <property type="entry name" value="C2H2-TYPE DOMAIN-CONTAINING PROTEIN"/>
    <property type="match status" value="1"/>
</dbReference>
<dbReference type="PANTHER" id="PTHR33936">
    <property type="entry name" value="PROTEIN CBG17840"/>
    <property type="match status" value="1"/>
</dbReference>